<dbReference type="SUPFAM" id="SSF48371">
    <property type="entry name" value="ARM repeat"/>
    <property type="match status" value="1"/>
</dbReference>
<evidence type="ECO:0000313" key="4">
    <source>
        <dbReference type="Proteomes" id="UP000241107"/>
    </source>
</evidence>
<feature type="domain" description="Sister chromatid cohesion C-terminal" evidence="2">
    <location>
        <begin position="1182"/>
        <end position="1361"/>
    </location>
</feature>
<dbReference type="InterPro" id="IPR016024">
    <property type="entry name" value="ARM-type_fold"/>
</dbReference>
<dbReference type="Gene3D" id="1.25.10.10">
    <property type="entry name" value="Leucine-rich Repeat Variant"/>
    <property type="match status" value="1"/>
</dbReference>
<accession>A0A2P7YHI6</accession>
<keyword evidence="1" id="KW-0677">Repeat</keyword>
<dbReference type="OrthoDB" id="418242at2759"/>
<comment type="similarity">
    <text evidence="1">Belongs to the SCC2/Nipped-B family.</text>
</comment>
<evidence type="ECO:0000313" key="3">
    <source>
        <dbReference type="EMBL" id="PSK35407.1"/>
    </source>
</evidence>
<dbReference type="PANTHER" id="PTHR21704:SF18">
    <property type="entry name" value="NIPPED-B-LIKE PROTEIN"/>
    <property type="match status" value="1"/>
</dbReference>
<dbReference type="Proteomes" id="UP000241107">
    <property type="component" value="Unassembled WGS sequence"/>
</dbReference>
<keyword evidence="1" id="KW-0539">Nucleus</keyword>
<dbReference type="GO" id="GO:0003682">
    <property type="term" value="F:chromatin binding"/>
    <property type="evidence" value="ECO:0007669"/>
    <property type="project" value="TreeGrafter"/>
</dbReference>
<evidence type="ECO:0000256" key="1">
    <source>
        <dbReference type="RuleBase" id="RU364107"/>
    </source>
</evidence>
<protein>
    <recommendedName>
        <fullName evidence="1">Sister chromatid cohesion protein</fullName>
    </recommendedName>
</protein>
<dbReference type="GO" id="GO:0071169">
    <property type="term" value="P:establishment of protein localization to chromatin"/>
    <property type="evidence" value="ECO:0007669"/>
    <property type="project" value="TreeGrafter"/>
</dbReference>
<sequence length="1446" mass="162617">MSLLPTEGPRDLVEALAVSPFYHLIPNREITPLLSYFSTDHPAPQVHVPSNQRLRGLLDRAIEAVNNDPDAYKDAIDALMKSFGKIDDVKLENVRFKKPVISSEGLGQPAVPYLLPLYTRVLESVPDVSNDSLVEQTADLKGPQLSHIDGAASAKNYDLLIAEEIERQFSGQKRNINVSSVKSRKRIHLDPEQLTDSTIAGIVDLIDKVGLDDADEVLDAQVCKVEDNKRLLSLEATRLLLHHYTRLAESHRIPELHLDYIRRTQQLCLNLIKDTEFATLKSLQAARLLIMIITTSGLEKRLYTETYISSVVDYVSTVLVELTTTDENAFDEKASFITKLFQDLTKYVSSATTDERILTKIEYSCLDVIFGEAKESTDICFSLIQLLVAIFKTYDHQRQFLVHEILNNFNRIERLGQSTQLSTSQGITVSSFTISLVKFIQSIDLDYPHTEINEYTKLPKSSNPTAQVNKKRQLILDNLAGKFTEVKHFAHMIATFCTEKLISSETRYKTALNILLDDLLNLLASPEFPGAETILVSLTTQMIEDLTSGSIQSSNEPLALDIIGRVGIHILKLKKEIGVVASGSSGPLEILQLADLTIQSMQLVAANKDYIKWRTLSSLAAISSRESSGTSRHGFFHSSPDKKPRVSDTESAVHEAVDLLFSQTTPSTSKYELASYKKVNLMHSLDACYDEFLNLLTRTLESPKVRLSTKAIKVLSSLVNLDLDIFKIPKITVSISRLLESNAALSRDAIIELLAKFISSNTDLLERYYKPICARTGDESVAVRKRVIRIMKEFLDLTSNVDIKSHFCIRLMRNLEDAEDNMRELAQETLYRIWFHPSLTTSRKDVILMMIQVITHTYQSQRLFEHFILSDVKEGKLLVKQDQLAPLAETTLAIATDLIDTKEQKTAENSLKLLSVFAKIDMDIVTQDSLLSLLPYLSMADSSEDVCFYSLKIIRSVSARSPAFGEGFIRDLQDILLKRLTKFNVRELHQAVPILNDLCERSNSQNRLSNAIASCIKLLASRIGKSEELDQKPLVVKLLQLFGCFGAFCDLEGSRDLIEKANVGLKGDETVNSLLMRFILHFLKENQGLSTRSAAMKSLLLICTYHPKMFLLKPVMRLLNAEFENGSHRMKLTILEGFNSFLLKEDDDAGKRSLDETHSSEKKLNVEVFHGTSHNYINDSVCLSLIQSFITPALELCFQDASPLSLTPVRFLELIMKLGFANPKVCAPTIIALEASPNKFVRKIAFGLHKQIFEKHESLADRNYVEAFKLAVDYNKKVGGDKIWENVLFLRSVYKVVSRSYSSRKRLILSLVRLFTIDTSVSDLQASINTRDTVLFLVLNLSVLPFLSLEEVCLVLYHLDRSITHEGIELADRVFSTVGSNSGEGMSVDNLQLLFVHSQCYLALIYLRQTLSAAFAVSNIVMENFLPNRVDVELRQQPKARISSLT</sequence>
<dbReference type="GeneID" id="36568041"/>
<name>A0A2P7YHI6_9ASCO</name>
<dbReference type="Pfam" id="PF12830">
    <property type="entry name" value="Nipped-B_C"/>
    <property type="match status" value="1"/>
</dbReference>
<dbReference type="GO" id="GO:0061775">
    <property type="term" value="F:cohesin loader activity"/>
    <property type="evidence" value="ECO:0007669"/>
    <property type="project" value="InterPro"/>
</dbReference>
<gene>
    <name evidence="3" type="ORF">C7M61_004654</name>
</gene>
<dbReference type="GO" id="GO:0034087">
    <property type="term" value="P:establishment of mitotic sister chromatid cohesion"/>
    <property type="evidence" value="ECO:0007669"/>
    <property type="project" value="TreeGrafter"/>
</dbReference>
<dbReference type="STRING" id="418784.A0A2P7YHI6"/>
<dbReference type="GO" id="GO:0140588">
    <property type="term" value="P:chromatin looping"/>
    <property type="evidence" value="ECO:0007669"/>
    <property type="project" value="InterPro"/>
</dbReference>
<dbReference type="GO" id="GO:0090694">
    <property type="term" value="C:Scc2-Scc4 cohesin loading complex"/>
    <property type="evidence" value="ECO:0007669"/>
    <property type="project" value="TreeGrafter"/>
</dbReference>
<keyword evidence="1" id="KW-0131">Cell cycle</keyword>
<dbReference type="EMBL" id="PYFQ01000016">
    <property type="protein sequence ID" value="PSK35407.1"/>
    <property type="molecule type" value="Genomic_DNA"/>
</dbReference>
<dbReference type="PANTHER" id="PTHR21704">
    <property type="entry name" value="NIPPED-B-LIKE PROTEIN DELANGIN SCC2-RELATED"/>
    <property type="match status" value="1"/>
</dbReference>
<dbReference type="RefSeq" id="XP_024711923.1">
    <property type="nucleotide sequence ID" value="XM_024859971.1"/>
</dbReference>
<reference evidence="3 4" key="1">
    <citation type="submission" date="2018-03" db="EMBL/GenBank/DDBJ databases">
        <title>Candida pseudohaemulonii genome assembly and annotation.</title>
        <authorList>
            <person name="Munoz J.F."/>
            <person name="Gade L.G."/>
            <person name="Chow N.A."/>
            <person name="Litvintseva A.P."/>
            <person name="Loparev V.N."/>
            <person name="Cuomo C.A."/>
        </authorList>
    </citation>
    <scope>NUCLEOTIDE SEQUENCE [LARGE SCALE GENOMIC DNA]</scope>
    <source>
        <strain evidence="3 4">B12108</strain>
    </source>
</reference>
<comment type="caution">
    <text evidence="3">The sequence shown here is derived from an EMBL/GenBank/DDBJ whole genome shotgun (WGS) entry which is preliminary data.</text>
</comment>
<dbReference type="VEuPathDB" id="FungiDB:C7M61_004654"/>
<dbReference type="GO" id="GO:0010468">
    <property type="term" value="P:regulation of gene expression"/>
    <property type="evidence" value="ECO:0007669"/>
    <property type="project" value="InterPro"/>
</dbReference>
<dbReference type="InterPro" id="IPR024986">
    <property type="entry name" value="Nipped-B_C"/>
</dbReference>
<dbReference type="InterPro" id="IPR033031">
    <property type="entry name" value="Scc2/Nipped-B"/>
</dbReference>
<dbReference type="GO" id="GO:1990414">
    <property type="term" value="P:replication-born double-strand break repair via sister chromatid exchange"/>
    <property type="evidence" value="ECO:0007669"/>
    <property type="project" value="TreeGrafter"/>
</dbReference>
<evidence type="ECO:0000259" key="2">
    <source>
        <dbReference type="Pfam" id="PF12830"/>
    </source>
</evidence>
<comment type="subcellular location">
    <subcellularLocation>
        <location evidence="1">Nucleus</location>
    </subcellularLocation>
</comment>
<proteinExistence type="inferred from homology"/>
<keyword evidence="4" id="KW-1185">Reference proteome</keyword>
<dbReference type="InterPro" id="IPR011989">
    <property type="entry name" value="ARM-like"/>
</dbReference>
<organism evidence="3 4">
    <name type="scientific">Candidozyma pseudohaemuli</name>
    <dbReference type="NCBI Taxonomy" id="418784"/>
    <lineage>
        <taxon>Eukaryota</taxon>
        <taxon>Fungi</taxon>
        <taxon>Dikarya</taxon>
        <taxon>Ascomycota</taxon>
        <taxon>Saccharomycotina</taxon>
        <taxon>Pichiomycetes</taxon>
        <taxon>Metschnikowiaceae</taxon>
        <taxon>Candidozyma</taxon>
    </lineage>
</organism>